<dbReference type="InterPro" id="IPR036046">
    <property type="entry name" value="Acylphosphatase-like_dom_sf"/>
</dbReference>
<reference evidence="3" key="1">
    <citation type="submission" date="2016-11" db="EMBL/GenBank/DDBJ databases">
        <authorList>
            <person name="Varghese N."/>
            <person name="Submissions S."/>
        </authorList>
    </citation>
    <scope>NUCLEOTIDE SEQUENCE [LARGE SCALE GENOMIC DNA]</scope>
    <source>
        <strain evidence="3">DSM 16579</strain>
    </source>
</reference>
<protein>
    <submittedName>
        <fullName evidence="2">Sensors of blue-light using FAD</fullName>
    </submittedName>
</protein>
<dbReference type="RefSeq" id="WP_072840019.1">
    <property type="nucleotide sequence ID" value="NZ_FQVF01000010.1"/>
</dbReference>
<dbReference type="EMBL" id="FQVF01000010">
    <property type="protein sequence ID" value="SHF69987.1"/>
    <property type="molecule type" value="Genomic_DNA"/>
</dbReference>
<evidence type="ECO:0000259" key="1">
    <source>
        <dbReference type="PROSITE" id="PS50925"/>
    </source>
</evidence>
<dbReference type="PROSITE" id="PS50925">
    <property type="entry name" value="BLUF"/>
    <property type="match status" value="1"/>
</dbReference>
<dbReference type="SMART" id="SM01034">
    <property type="entry name" value="BLUF"/>
    <property type="match status" value="1"/>
</dbReference>
<dbReference type="GO" id="GO:0071949">
    <property type="term" value="F:FAD binding"/>
    <property type="evidence" value="ECO:0007669"/>
    <property type="project" value="InterPro"/>
</dbReference>
<name>A0A1M5DSL5_9GAMM</name>
<dbReference type="InterPro" id="IPR007024">
    <property type="entry name" value="BLUF_domain"/>
</dbReference>
<dbReference type="Proteomes" id="UP000184517">
    <property type="component" value="Unassembled WGS sequence"/>
</dbReference>
<dbReference type="AlphaFoldDB" id="A0A1M5DSL5"/>
<dbReference type="SUPFAM" id="SSF54975">
    <property type="entry name" value="Acylphosphatase/BLUF domain-like"/>
    <property type="match status" value="1"/>
</dbReference>
<feature type="domain" description="BLUF" evidence="1">
    <location>
        <begin position="3"/>
        <end position="94"/>
    </location>
</feature>
<sequence length="142" mass="16783">MDLVRLIYTSTITEQFEVDDIARILKVAQVKNKALNVTGLLSFNRQFFLQCLEGTRQDVNQIYHKIATDPRHKKPEIIDYQEIPHREFDSWNMGYLQNTESLRELFYQHTKNISFDPYNMNGESAKSLLLDIRDEIKRAESQ</sequence>
<dbReference type="Gene3D" id="3.30.70.100">
    <property type="match status" value="1"/>
</dbReference>
<gene>
    <name evidence="2" type="ORF">SAMN02745753_02494</name>
</gene>
<organism evidence="2 3">
    <name type="scientific">Marinomonas polaris DSM 16579</name>
    <dbReference type="NCBI Taxonomy" id="1122206"/>
    <lineage>
        <taxon>Bacteria</taxon>
        <taxon>Pseudomonadati</taxon>
        <taxon>Pseudomonadota</taxon>
        <taxon>Gammaproteobacteria</taxon>
        <taxon>Oceanospirillales</taxon>
        <taxon>Oceanospirillaceae</taxon>
        <taxon>Marinomonas</taxon>
    </lineage>
</organism>
<dbReference type="STRING" id="1122206.SAMN02745753_02494"/>
<evidence type="ECO:0000313" key="3">
    <source>
        <dbReference type="Proteomes" id="UP000184517"/>
    </source>
</evidence>
<proteinExistence type="predicted"/>
<evidence type="ECO:0000313" key="2">
    <source>
        <dbReference type="EMBL" id="SHF69987.1"/>
    </source>
</evidence>
<dbReference type="OrthoDB" id="557705at2"/>
<keyword evidence="3" id="KW-1185">Reference proteome</keyword>
<dbReference type="GO" id="GO:0009882">
    <property type="term" value="F:blue light photoreceptor activity"/>
    <property type="evidence" value="ECO:0007669"/>
    <property type="project" value="InterPro"/>
</dbReference>
<accession>A0A1M5DSL5</accession>
<dbReference type="Pfam" id="PF04940">
    <property type="entry name" value="BLUF"/>
    <property type="match status" value="1"/>
</dbReference>